<protein>
    <submittedName>
        <fullName evidence="2">Uncharacterized protein</fullName>
    </submittedName>
</protein>
<keyword evidence="1" id="KW-0472">Membrane</keyword>
<dbReference type="EMBL" id="KT934943">
    <property type="protein sequence ID" value="ALM02547.1"/>
    <property type="molecule type" value="Genomic_DNA"/>
</dbReference>
<proteinExistence type="predicted"/>
<name>A0A0S1S2N3_9CAUD</name>
<gene>
    <name evidence="2" type="ORF">KB57_160</name>
</gene>
<evidence type="ECO:0000313" key="3">
    <source>
        <dbReference type="Proteomes" id="UP000203990"/>
    </source>
</evidence>
<accession>A0A0S1S2N3</accession>
<dbReference type="RefSeq" id="YP_009187773.1">
    <property type="nucleotide sequence ID" value="NC_028659.1"/>
</dbReference>
<dbReference type="GeneID" id="26523126"/>
<reference evidence="2 3" key="1">
    <citation type="submission" date="2015-10" db="EMBL/GenBank/DDBJ databases">
        <title>Complete genome sequence of Klebsiella pneumoniae bacteriophage vB_KpnM_KB57.</title>
        <authorList>
            <person name="Volozhantsev N.V."/>
            <person name="Popova A.V."/>
            <person name="Krasilnikova V.M."/>
            <person name="Bogun A.G."/>
        </authorList>
    </citation>
    <scope>NUCLEOTIDE SEQUENCE [LARGE SCALE GENOMIC DNA]</scope>
</reference>
<feature type="transmembrane region" description="Helical" evidence="1">
    <location>
        <begin position="6"/>
        <end position="24"/>
    </location>
</feature>
<dbReference type="KEGG" id="vg:26523126"/>
<organism evidence="2 3">
    <name type="scientific">Klebsiella phage vB_KpnM_KB57</name>
    <dbReference type="NCBI Taxonomy" id="1719140"/>
    <lineage>
        <taxon>Viruses</taxon>
        <taxon>Duplodnaviria</taxon>
        <taxon>Heunggongvirae</taxon>
        <taxon>Uroviricota</taxon>
        <taxon>Caudoviricetes</taxon>
        <taxon>Vequintavirinae</taxon>
        <taxon>Mydovirus</taxon>
        <taxon>Mydovirus KB57</taxon>
    </lineage>
</organism>
<keyword evidence="1" id="KW-0812">Transmembrane</keyword>
<keyword evidence="3" id="KW-1185">Reference proteome</keyword>
<evidence type="ECO:0000256" key="1">
    <source>
        <dbReference type="SAM" id="Phobius"/>
    </source>
</evidence>
<keyword evidence="1" id="KW-1133">Transmembrane helix</keyword>
<dbReference type="Proteomes" id="UP000203990">
    <property type="component" value="Segment"/>
</dbReference>
<feature type="transmembrane region" description="Helical" evidence="1">
    <location>
        <begin position="45"/>
        <end position="63"/>
    </location>
</feature>
<sequence length="70" mass="7947">MIEALVGIFGVAYSIIAVVYSISMEKDTVLKQIYKAKTDRDWSEICFAIGFAWPFGALIHYVMRRRNATA</sequence>
<dbReference type="OrthoDB" id="26577at10239"/>
<evidence type="ECO:0000313" key="2">
    <source>
        <dbReference type="EMBL" id="ALM02547.1"/>
    </source>
</evidence>